<dbReference type="PANTHER" id="PTHR43272">
    <property type="entry name" value="LONG-CHAIN-FATTY-ACID--COA LIGASE"/>
    <property type="match status" value="1"/>
</dbReference>
<dbReference type="Proteomes" id="UP000240542">
    <property type="component" value="Unassembled WGS sequence"/>
</dbReference>
<evidence type="ECO:0000256" key="4">
    <source>
        <dbReference type="ARBA" id="ARBA00023098"/>
    </source>
</evidence>
<dbReference type="InterPro" id="IPR000873">
    <property type="entry name" value="AMP-dep_synth/lig_dom"/>
</dbReference>
<dbReference type="GO" id="GO:0016020">
    <property type="term" value="C:membrane"/>
    <property type="evidence" value="ECO:0007669"/>
    <property type="project" value="TreeGrafter"/>
</dbReference>
<keyword evidence="2" id="KW-0436">Ligase</keyword>
<accession>A0A2P8D3P7</accession>
<evidence type="ECO:0000313" key="8">
    <source>
        <dbReference type="EMBL" id="PSK91826.1"/>
    </source>
</evidence>
<keyword evidence="3" id="KW-0276">Fatty acid metabolism</keyword>
<comment type="similarity">
    <text evidence="1">Belongs to the ATP-dependent AMP-binding enzyme family.</text>
</comment>
<keyword evidence="9" id="KW-1185">Reference proteome</keyword>
<gene>
    <name evidence="8" type="ORF">CLV63_119107</name>
</gene>
<dbReference type="InterPro" id="IPR042099">
    <property type="entry name" value="ANL_N_sf"/>
</dbReference>
<feature type="region of interest" description="Disordered" evidence="6">
    <location>
        <begin position="1"/>
        <end position="33"/>
    </location>
</feature>
<dbReference type="CDD" id="cd05907">
    <property type="entry name" value="VL_LC_FACS_like"/>
    <property type="match status" value="1"/>
</dbReference>
<keyword evidence="4" id="KW-0443">Lipid metabolism</keyword>
<reference evidence="8 9" key="1">
    <citation type="submission" date="2018-03" db="EMBL/GenBank/DDBJ databases">
        <title>Genomic Encyclopedia of Archaeal and Bacterial Type Strains, Phase II (KMG-II): from individual species to whole genera.</title>
        <authorList>
            <person name="Goeker M."/>
        </authorList>
    </citation>
    <scope>NUCLEOTIDE SEQUENCE [LARGE SCALE GENOMIC DNA]</scope>
    <source>
        <strain evidence="8 9">DSM 45312</strain>
    </source>
</reference>
<dbReference type="OrthoDB" id="9803968at2"/>
<dbReference type="Pfam" id="PF23562">
    <property type="entry name" value="AMP-binding_C_3"/>
    <property type="match status" value="1"/>
</dbReference>
<feature type="domain" description="AMP-dependent synthetase/ligase" evidence="7">
    <location>
        <begin position="41"/>
        <end position="444"/>
    </location>
</feature>
<organism evidence="8 9">
    <name type="scientific">Murinocardiopsis flavida</name>
    <dbReference type="NCBI Taxonomy" id="645275"/>
    <lineage>
        <taxon>Bacteria</taxon>
        <taxon>Bacillati</taxon>
        <taxon>Actinomycetota</taxon>
        <taxon>Actinomycetes</taxon>
        <taxon>Streptosporangiales</taxon>
        <taxon>Nocardiopsidaceae</taxon>
        <taxon>Murinocardiopsis</taxon>
    </lineage>
</organism>
<evidence type="ECO:0000256" key="5">
    <source>
        <dbReference type="ARBA" id="ARBA00032875"/>
    </source>
</evidence>
<dbReference type="InterPro" id="IPR020845">
    <property type="entry name" value="AMP-binding_CS"/>
</dbReference>
<protein>
    <recommendedName>
        <fullName evidence="5">Acyl-CoA synthetase</fullName>
    </recommendedName>
</protein>
<evidence type="ECO:0000256" key="2">
    <source>
        <dbReference type="ARBA" id="ARBA00022598"/>
    </source>
</evidence>
<proteinExistence type="inferred from homology"/>
<evidence type="ECO:0000256" key="6">
    <source>
        <dbReference type="SAM" id="MobiDB-lite"/>
    </source>
</evidence>
<evidence type="ECO:0000313" key="9">
    <source>
        <dbReference type="Proteomes" id="UP000240542"/>
    </source>
</evidence>
<dbReference type="RefSeq" id="WP_106585492.1">
    <property type="nucleotide sequence ID" value="NZ_PYGA01000019.1"/>
</dbReference>
<evidence type="ECO:0000256" key="3">
    <source>
        <dbReference type="ARBA" id="ARBA00022832"/>
    </source>
</evidence>
<dbReference type="AlphaFoldDB" id="A0A2P8D3P7"/>
<dbReference type="Pfam" id="PF00501">
    <property type="entry name" value="AMP-binding"/>
    <property type="match status" value="1"/>
</dbReference>
<evidence type="ECO:0000256" key="1">
    <source>
        <dbReference type="ARBA" id="ARBA00006432"/>
    </source>
</evidence>
<feature type="compositionally biased region" description="Low complexity" evidence="6">
    <location>
        <begin position="11"/>
        <end position="33"/>
    </location>
</feature>
<name>A0A2P8D3P7_9ACTN</name>
<dbReference type="PANTHER" id="PTHR43272:SF32">
    <property type="entry name" value="AMP-DEPENDENT SYNTHETASE_LIGASE DOMAIN-CONTAINING PROTEIN"/>
    <property type="match status" value="1"/>
</dbReference>
<evidence type="ECO:0000259" key="7">
    <source>
        <dbReference type="Pfam" id="PF00501"/>
    </source>
</evidence>
<dbReference type="SUPFAM" id="SSF56801">
    <property type="entry name" value="Acetyl-CoA synthetase-like"/>
    <property type="match status" value="1"/>
</dbReference>
<dbReference type="PROSITE" id="PS00455">
    <property type="entry name" value="AMP_BINDING"/>
    <property type="match status" value="1"/>
</dbReference>
<dbReference type="Gene3D" id="3.40.50.12780">
    <property type="entry name" value="N-terminal domain of ligase-like"/>
    <property type="match status" value="1"/>
</dbReference>
<comment type="caution">
    <text evidence="8">The sequence shown here is derived from an EMBL/GenBank/DDBJ whole genome shotgun (WGS) entry which is preliminary data.</text>
</comment>
<sequence>MTDDSADPRSAPEGGAPAERSAPARARPPASGGLAEPVFAKAAAEPSAAVLARKGPDGWYDVTAAEFAAEVSALARGIAAAGIEPGDRVGLLAENAYEWTLFDYAVWSAGAIGVPIYPSSSDGQTTWILSDSGARACVVDTAERAAQLASLRGSLPELRHVWCVADGAVGELVDRGADAAPDEIERRRAAVAPSDTATIVYTSGTTGAPKGCVLTHANFFAEVDNIIADLPDLFHPDSHGEGPRTLLFLPLAHVFGRMVQVCALHAGVLLGHTPSVRSLLADLAAFQPTFLLAVPYVLEKVHDNARGQAGGGVKGRIFEAARAHAVAYSEALDTGGPTWAQRIAHRVFDRLVYAKIMGALGGRATRAITGGGALEPRLLHFFRGIGLEVVEGYGLTETTAAVVANRPGRIRPGTVGTPLPGAAVRLAEDGEILVQGAQVFDRYWNNEDATREAFRGGWFATGDLGAFDAAGDLRIIGRKKEILVTAGGKNVIPGPTEERVREHPLVYQCMVVGDGRPYVTALVTLDAEERAGMDDAAVDAAVQEAVDAANRHVSKAESIRRFTVLPSPFTEADGTLTPTLKLRRPAILRHHAAEIEGMYG</sequence>
<dbReference type="EMBL" id="PYGA01000019">
    <property type="protein sequence ID" value="PSK91826.1"/>
    <property type="molecule type" value="Genomic_DNA"/>
</dbReference>
<dbReference type="GO" id="GO:0004467">
    <property type="term" value="F:long-chain fatty acid-CoA ligase activity"/>
    <property type="evidence" value="ECO:0007669"/>
    <property type="project" value="TreeGrafter"/>
</dbReference>